<name>A0A2D0KKS3_9GAMM</name>
<dbReference type="GO" id="GO:0004521">
    <property type="term" value="F:RNA endonuclease activity"/>
    <property type="evidence" value="ECO:0007669"/>
    <property type="project" value="InterPro"/>
</dbReference>
<organism evidence="1 2">
    <name type="scientific">Xenorhabdus stockiae</name>
    <dbReference type="NCBI Taxonomy" id="351614"/>
    <lineage>
        <taxon>Bacteria</taxon>
        <taxon>Pseudomonadati</taxon>
        <taxon>Pseudomonadota</taxon>
        <taxon>Gammaproteobacteria</taxon>
        <taxon>Enterobacterales</taxon>
        <taxon>Morganellaceae</taxon>
        <taxon>Xenorhabdus</taxon>
    </lineage>
</organism>
<reference evidence="1 2" key="1">
    <citation type="journal article" date="2017" name="Nat. Microbiol.">
        <title>Natural product diversity associated with the nematode symbionts Photorhabdus and Xenorhabdus.</title>
        <authorList>
            <person name="Tobias N.J."/>
            <person name="Wolff H."/>
            <person name="Djahanschiri B."/>
            <person name="Grundmann F."/>
            <person name="Kronenwerth M."/>
            <person name="Shi Y.M."/>
            <person name="Simonyi S."/>
            <person name="Grun P."/>
            <person name="Shapiro-Ilan D."/>
            <person name="Pidot S.J."/>
            <person name="Stinear T.P."/>
            <person name="Ebersberger I."/>
            <person name="Bode H.B."/>
        </authorList>
    </citation>
    <scope>NUCLEOTIDE SEQUENCE [LARGE SCALE GENOMIC DNA]</scope>
    <source>
        <strain evidence="1 2">DSM 17904</strain>
    </source>
</reference>
<dbReference type="AlphaFoldDB" id="A0A2D0KKS3"/>
<evidence type="ECO:0000313" key="2">
    <source>
        <dbReference type="Proteomes" id="UP000222366"/>
    </source>
</evidence>
<dbReference type="EMBL" id="NJAJ01000038">
    <property type="protein sequence ID" value="PHM64039.1"/>
    <property type="molecule type" value="Genomic_DNA"/>
</dbReference>
<keyword evidence="2" id="KW-1185">Reference proteome</keyword>
<gene>
    <name evidence="1" type="ORF">Xsto_03375</name>
</gene>
<evidence type="ECO:0000313" key="1">
    <source>
        <dbReference type="EMBL" id="PHM64039.1"/>
    </source>
</evidence>
<protein>
    <submittedName>
        <fullName evidence="1">Uncharacterized protein</fullName>
    </submittedName>
</protein>
<proteinExistence type="predicted"/>
<dbReference type="InterPro" id="IPR038241">
    <property type="entry name" value="GhoS_sf"/>
</dbReference>
<dbReference type="Pfam" id="PF11080">
    <property type="entry name" value="GhoS"/>
    <property type="match status" value="1"/>
</dbReference>
<sequence>MANYLIRVEIYGAGPREISALNESLKTINFNNIVVFSNGNVMALPAGTYVGYSLNTAAEIRDRVYKLASPLSARNPSIFVCQYNEWSAYLYPASINASASES</sequence>
<dbReference type="Proteomes" id="UP000222366">
    <property type="component" value="Unassembled WGS sequence"/>
</dbReference>
<dbReference type="Gene3D" id="3.30.70.2360">
    <property type="match status" value="1"/>
</dbReference>
<dbReference type="RefSeq" id="WP_099108231.1">
    <property type="nucleotide sequence ID" value="NZ_CAWNRH010000113.1"/>
</dbReference>
<dbReference type="InterPro" id="IPR022597">
    <property type="entry name" value="GhoS"/>
</dbReference>
<comment type="caution">
    <text evidence="1">The sequence shown here is derived from an EMBL/GenBank/DDBJ whole genome shotgun (WGS) entry which is preliminary data.</text>
</comment>
<accession>A0A2D0KKS3</accession>